<sequence length="341" mass="37037">MNPSGADPRAMPDEPGDTPMTITGALALSASSVYLSATFSTPGDYTPHTRLFLYDEGSAPPWTAHDAGFFTVGLEKHAAPGEAVALCALSLNGEVELWSPRGVALEQIPEAGLYRPTSKGYGFLTALRRVGDRLFACGSAGQVYRRLAPGRWAHADAGLLQAPGVDFKDLVRPIDLQGPAEDDIYLAAQQLGPLGLEGSLYHLGGLRWRRLEVPSIGGLNAVHVESAQRIWVCGHEGALLVGNHRDGFRSVSKERSPHLFHAVAMYKETLYLGSNFGLFRYDLERRRVVRVRTGLEQELRYIHTIEQAGGVLWCVGPTDVARFDGEAWTRVHAPEAPKSAG</sequence>
<dbReference type="InterPro" id="IPR015943">
    <property type="entry name" value="WD40/YVTN_repeat-like_dom_sf"/>
</dbReference>
<accession>A0A150QB54</accession>
<evidence type="ECO:0000313" key="2">
    <source>
        <dbReference type="Proteomes" id="UP000075260"/>
    </source>
</evidence>
<dbReference type="EMBL" id="JEMA01000849">
    <property type="protein sequence ID" value="KYF65217.1"/>
    <property type="molecule type" value="Genomic_DNA"/>
</dbReference>
<dbReference type="Proteomes" id="UP000075260">
    <property type="component" value="Unassembled WGS sequence"/>
</dbReference>
<name>A0A150QB54_SORCE</name>
<proteinExistence type="predicted"/>
<comment type="caution">
    <text evidence="1">The sequence shown here is derived from an EMBL/GenBank/DDBJ whole genome shotgun (WGS) entry which is preliminary data.</text>
</comment>
<evidence type="ECO:0000313" key="1">
    <source>
        <dbReference type="EMBL" id="KYF65217.1"/>
    </source>
</evidence>
<gene>
    <name evidence="1" type="ORF">BE15_02365</name>
</gene>
<organism evidence="1 2">
    <name type="scientific">Sorangium cellulosum</name>
    <name type="common">Polyangium cellulosum</name>
    <dbReference type="NCBI Taxonomy" id="56"/>
    <lineage>
        <taxon>Bacteria</taxon>
        <taxon>Pseudomonadati</taxon>
        <taxon>Myxococcota</taxon>
        <taxon>Polyangia</taxon>
        <taxon>Polyangiales</taxon>
        <taxon>Polyangiaceae</taxon>
        <taxon>Sorangium</taxon>
    </lineage>
</organism>
<dbReference type="Gene3D" id="2.130.10.10">
    <property type="entry name" value="YVTN repeat-like/Quinoprotein amine dehydrogenase"/>
    <property type="match status" value="1"/>
</dbReference>
<dbReference type="AlphaFoldDB" id="A0A150QB54"/>
<reference evidence="1 2" key="1">
    <citation type="submission" date="2014-02" db="EMBL/GenBank/DDBJ databases">
        <title>The small core and large imbalanced accessory genome model reveals a collaborative survival strategy of Sorangium cellulosum strains in nature.</title>
        <authorList>
            <person name="Han K."/>
            <person name="Peng R."/>
            <person name="Blom J."/>
            <person name="Li Y.-Z."/>
        </authorList>
    </citation>
    <scope>NUCLEOTIDE SEQUENCE [LARGE SCALE GENOMIC DNA]</scope>
    <source>
        <strain evidence="1 2">So0008-312</strain>
    </source>
</reference>
<protein>
    <submittedName>
        <fullName evidence="1">Uncharacterized protein</fullName>
    </submittedName>
</protein>